<dbReference type="InterPro" id="IPR036909">
    <property type="entry name" value="Cyt_c-like_dom_sf"/>
</dbReference>
<name>A0ABN1EYP2_9PROT</name>
<evidence type="ECO:0000313" key="8">
    <source>
        <dbReference type="Proteomes" id="UP001501588"/>
    </source>
</evidence>
<reference evidence="7 8" key="1">
    <citation type="journal article" date="2019" name="Int. J. Syst. Evol. Microbiol.">
        <title>The Global Catalogue of Microorganisms (GCM) 10K type strain sequencing project: providing services to taxonomists for standard genome sequencing and annotation.</title>
        <authorList>
            <consortium name="The Broad Institute Genomics Platform"/>
            <consortium name="The Broad Institute Genome Sequencing Center for Infectious Disease"/>
            <person name="Wu L."/>
            <person name="Ma J."/>
        </authorList>
    </citation>
    <scope>NUCLEOTIDE SEQUENCE [LARGE SCALE GENOMIC DNA]</scope>
    <source>
        <strain evidence="7 8">JCM 9933</strain>
    </source>
</reference>
<sequence>MATKILNVAAAGALLLGLAAAPPTASHAQEEKPYKVENGRVDRETFNGYRRYGNSCLACHGPDGSGSSYAPNLTESLKHMSQEQFNEVVINGRQNVTQSQQNVMPSFGHVEDVALYINDIYGYLKARSDGVLGRGRPQRFDN</sequence>
<feature type="domain" description="Cytochrome c" evidence="6">
    <location>
        <begin position="43"/>
        <end position="121"/>
    </location>
</feature>
<evidence type="ECO:0000256" key="2">
    <source>
        <dbReference type="ARBA" id="ARBA00022723"/>
    </source>
</evidence>
<evidence type="ECO:0000256" key="4">
    <source>
        <dbReference type="PROSITE-ProRule" id="PRU00433"/>
    </source>
</evidence>
<evidence type="ECO:0000256" key="3">
    <source>
        <dbReference type="ARBA" id="ARBA00023004"/>
    </source>
</evidence>
<feature type="chain" id="PRO_5045075885" description="Cytochrome c domain-containing protein" evidence="5">
    <location>
        <begin position="29"/>
        <end position="142"/>
    </location>
</feature>
<dbReference type="InterPro" id="IPR009056">
    <property type="entry name" value="Cyt_c-like_dom"/>
</dbReference>
<feature type="signal peptide" evidence="5">
    <location>
        <begin position="1"/>
        <end position="28"/>
    </location>
</feature>
<dbReference type="Gene3D" id="1.10.760.10">
    <property type="entry name" value="Cytochrome c-like domain"/>
    <property type="match status" value="1"/>
</dbReference>
<dbReference type="RefSeq" id="WP_343894642.1">
    <property type="nucleotide sequence ID" value="NZ_BAAAFZ010000015.1"/>
</dbReference>
<protein>
    <recommendedName>
        <fullName evidence="6">Cytochrome c domain-containing protein</fullName>
    </recommendedName>
</protein>
<keyword evidence="1 4" id="KW-0349">Heme</keyword>
<evidence type="ECO:0000313" key="7">
    <source>
        <dbReference type="EMBL" id="GAA0577906.1"/>
    </source>
</evidence>
<dbReference type="PROSITE" id="PS51007">
    <property type="entry name" value="CYTC"/>
    <property type="match status" value="1"/>
</dbReference>
<keyword evidence="2 4" id="KW-0479">Metal-binding</keyword>
<evidence type="ECO:0000259" key="6">
    <source>
        <dbReference type="PROSITE" id="PS51007"/>
    </source>
</evidence>
<evidence type="ECO:0000256" key="5">
    <source>
        <dbReference type="SAM" id="SignalP"/>
    </source>
</evidence>
<proteinExistence type="predicted"/>
<dbReference type="Pfam" id="PF13442">
    <property type="entry name" value="Cytochrome_CBB3"/>
    <property type="match status" value="1"/>
</dbReference>
<keyword evidence="8" id="KW-1185">Reference proteome</keyword>
<dbReference type="EMBL" id="BAAAFZ010000015">
    <property type="protein sequence ID" value="GAA0577906.1"/>
    <property type="molecule type" value="Genomic_DNA"/>
</dbReference>
<dbReference type="SUPFAM" id="SSF46626">
    <property type="entry name" value="Cytochrome c"/>
    <property type="match status" value="1"/>
</dbReference>
<keyword evidence="5" id="KW-0732">Signal</keyword>
<keyword evidence="3 4" id="KW-0408">Iron</keyword>
<accession>A0ABN1EYP2</accession>
<organism evidence="7 8">
    <name type="scientific">Craurococcus roseus</name>
    <dbReference type="NCBI Taxonomy" id="77585"/>
    <lineage>
        <taxon>Bacteria</taxon>
        <taxon>Pseudomonadati</taxon>
        <taxon>Pseudomonadota</taxon>
        <taxon>Alphaproteobacteria</taxon>
        <taxon>Acetobacterales</taxon>
        <taxon>Acetobacteraceae</taxon>
        <taxon>Craurococcus</taxon>
    </lineage>
</organism>
<comment type="caution">
    <text evidence="7">The sequence shown here is derived from an EMBL/GenBank/DDBJ whole genome shotgun (WGS) entry which is preliminary data.</text>
</comment>
<dbReference type="Proteomes" id="UP001501588">
    <property type="component" value="Unassembled WGS sequence"/>
</dbReference>
<evidence type="ECO:0000256" key="1">
    <source>
        <dbReference type="ARBA" id="ARBA00022617"/>
    </source>
</evidence>
<gene>
    <name evidence="7" type="ORF">GCM10009416_15580</name>
</gene>